<dbReference type="PANTHER" id="PTHR15949:SF3">
    <property type="entry name" value="TESTIS-EXPRESSED PROTEIN 264"/>
    <property type="match status" value="1"/>
</dbReference>
<comment type="caution">
    <text evidence="1">The sequence shown here is derived from an EMBL/GenBank/DDBJ whole genome shotgun (WGS) entry which is preliminary data.</text>
</comment>
<protein>
    <submittedName>
        <fullName evidence="1">Uncharacterized protein</fullName>
    </submittedName>
</protein>
<reference evidence="1 2" key="1">
    <citation type="submission" date="2024-02" db="EMBL/GenBank/DDBJ databases">
        <authorList>
            <person name="Chen Y."/>
            <person name="Shah S."/>
            <person name="Dougan E. K."/>
            <person name="Thang M."/>
            <person name="Chan C."/>
        </authorList>
    </citation>
    <scope>NUCLEOTIDE SEQUENCE [LARGE SCALE GENOMIC DNA]</scope>
</reference>
<dbReference type="PANTHER" id="PTHR15949">
    <property type="entry name" value="TESTIS-EXPRESSED PROTEIN 264"/>
    <property type="match status" value="1"/>
</dbReference>
<keyword evidence="2" id="KW-1185">Reference proteome</keyword>
<organism evidence="1 2">
    <name type="scientific">Durusdinium trenchii</name>
    <dbReference type="NCBI Taxonomy" id="1381693"/>
    <lineage>
        <taxon>Eukaryota</taxon>
        <taxon>Sar</taxon>
        <taxon>Alveolata</taxon>
        <taxon>Dinophyceae</taxon>
        <taxon>Suessiales</taxon>
        <taxon>Symbiodiniaceae</taxon>
        <taxon>Durusdinium</taxon>
    </lineage>
</organism>
<dbReference type="Proteomes" id="UP001642484">
    <property type="component" value="Unassembled WGS sequence"/>
</dbReference>
<proteinExistence type="predicted"/>
<gene>
    <name evidence="1" type="ORF">CCMP2556_LOCUS50406</name>
</gene>
<name>A0ABP0S6Y3_9DINO</name>
<sequence>MVLLMLCGVGLLGVAVGVPWYYGLLSKTILIEKMMEPAVFMFTKHVGPYANVGQVFDKLSPVMPPKAKMAMMSLDNPQVVESSKLRALLGFWMPATPEAEKLLKEISSATGLPMSKREMKAGRVKVTAFPLRGPMSFMLGPMKIYPTAFASFDPSAPCCGSMEIYHHEGDNKIETDAFSNHGPALFGSGGTAVLSRSDSTDQSCRTLWFSKQQELRIASRVLVKPPVSRVTMQPPKHEHV</sequence>
<evidence type="ECO:0000313" key="1">
    <source>
        <dbReference type="EMBL" id="CAK9108128.1"/>
    </source>
</evidence>
<dbReference type="EMBL" id="CAXAMN010027062">
    <property type="protein sequence ID" value="CAK9108128.1"/>
    <property type="molecule type" value="Genomic_DNA"/>
</dbReference>
<evidence type="ECO:0000313" key="2">
    <source>
        <dbReference type="Proteomes" id="UP001642484"/>
    </source>
</evidence>
<accession>A0ABP0S6Y3</accession>